<dbReference type="GO" id="GO:0051539">
    <property type="term" value="F:4 iron, 4 sulfur cluster binding"/>
    <property type="evidence" value="ECO:0007669"/>
    <property type="project" value="UniProtKB-KW"/>
</dbReference>
<proteinExistence type="predicted"/>
<dbReference type="SFLD" id="SFLDG01061">
    <property type="entry name" value="methylthiotransferase"/>
    <property type="match status" value="1"/>
</dbReference>
<name>A0A2H0LRC2_9BACT</name>
<feature type="domain" description="Radical SAM core" evidence="9">
    <location>
        <begin position="154"/>
        <end position="417"/>
    </location>
</feature>
<keyword evidence="2" id="KW-0004">4Fe-4S</keyword>
<organism evidence="10 11">
    <name type="scientific">Candidatus Abzuiibacterium crystallinum</name>
    <dbReference type="NCBI Taxonomy" id="1974748"/>
    <lineage>
        <taxon>Bacteria</taxon>
        <taxon>Pseudomonadati</taxon>
        <taxon>Candidatus Omnitrophota</taxon>
        <taxon>Candidatus Abzuiibacterium</taxon>
    </lineage>
</organism>
<keyword evidence="4" id="KW-0949">S-adenosyl-L-methionine</keyword>
<evidence type="ECO:0000313" key="11">
    <source>
        <dbReference type="Proteomes" id="UP000230859"/>
    </source>
</evidence>
<evidence type="ECO:0000256" key="6">
    <source>
        <dbReference type="ARBA" id="ARBA00023004"/>
    </source>
</evidence>
<dbReference type="GO" id="GO:0005829">
    <property type="term" value="C:cytosol"/>
    <property type="evidence" value="ECO:0007669"/>
    <property type="project" value="TreeGrafter"/>
</dbReference>
<gene>
    <name evidence="10" type="ORF">COV74_05935</name>
</gene>
<reference evidence="10 11" key="1">
    <citation type="submission" date="2017-09" db="EMBL/GenBank/DDBJ databases">
        <title>Depth-based differentiation of microbial function through sediment-hosted aquifers and enrichment of novel symbionts in the deep terrestrial subsurface.</title>
        <authorList>
            <person name="Probst A.J."/>
            <person name="Ladd B."/>
            <person name="Jarett J.K."/>
            <person name="Geller-Mcgrath D.E."/>
            <person name="Sieber C.M."/>
            <person name="Emerson J.B."/>
            <person name="Anantharaman K."/>
            <person name="Thomas B.C."/>
            <person name="Malmstrom R."/>
            <person name="Stieglmeier M."/>
            <person name="Klingl A."/>
            <person name="Woyke T."/>
            <person name="Ryan C.M."/>
            <person name="Banfield J.F."/>
        </authorList>
    </citation>
    <scope>NUCLEOTIDE SEQUENCE [LARGE SCALE GENOMIC DNA]</scope>
    <source>
        <strain evidence="10">CG11_big_fil_rev_8_21_14_0_20_45_26</strain>
    </source>
</reference>
<dbReference type="PANTHER" id="PTHR43020:SF2">
    <property type="entry name" value="MITOCHONDRIAL TRNA METHYLTHIOTRANSFERASE CDK5RAP1"/>
    <property type="match status" value="1"/>
</dbReference>
<dbReference type="EMBL" id="PCVY01000049">
    <property type="protein sequence ID" value="PIQ86214.1"/>
    <property type="molecule type" value="Genomic_DNA"/>
</dbReference>
<dbReference type="SFLD" id="SFLDF00273">
    <property type="entry name" value="(dimethylallyl)adenosine_tRNA"/>
    <property type="match status" value="1"/>
</dbReference>
<dbReference type="AlphaFoldDB" id="A0A2H0LRC2"/>
<keyword evidence="6" id="KW-0408">Iron</keyword>
<dbReference type="Pfam" id="PF00919">
    <property type="entry name" value="UPF0004"/>
    <property type="match status" value="1"/>
</dbReference>
<dbReference type="Gene3D" id="3.80.30.20">
    <property type="entry name" value="tm_1862 like domain"/>
    <property type="match status" value="1"/>
</dbReference>
<dbReference type="InterPro" id="IPR020612">
    <property type="entry name" value="Methylthiotransferase_CS"/>
</dbReference>
<dbReference type="PROSITE" id="PS51449">
    <property type="entry name" value="MTTASE_N"/>
    <property type="match status" value="1"/>
</dbReference>
<feature type="domain" description="MTTase N-terminal" evidence="8">
    <location>
        <begin position="15"/>
        <end position="131"/>
    </location>
</feature>
<evidence type="ECO:0000256" key="5">
    <source>
        <dbReference type="ARBA" id="ARBA00022723"/>
    </source>
</evidence>
<dbReference type="InterPro" id="IPR013848">
    <property type="entry name" value="Methylthiotransferase_N"/>
</dbReference>
<evidence type="ECO:0000256" key="1">
    <source>
        <dbReference type="ARBA" id="ARBA00001966"/>
    </source>
</evidence>
<evidence type="ECO:0000256" key="2">
    <source>
        <dbReference type="ARBA" id="ARBA00022485"/>
    </source>
</evidence>
<dbReference type="InterPro" id="IPR007197">
    <property type="entry name" value="rSAM"/>
</dbReference>
<evidence type="ECO:0000256" key="7">
    <source>
        <dbReference type="ARBA" id="ARBA00023014"/>
    </source>
</evidence>
<dbReference type="PROSITE" id="PS51918">
    <property type="entry name" value="RADICAL_SAM"/>
    <property type="match status" value="1"/>
</dbReference>
<evidence type="ECO:0000256" key="4">
    <source>
        <dbReference type="ARBA" id="ARBA00022691"/>
    </source>
</evidence>
<evidence type="ECO:0000256" key="3">
    <source>
        <dbReference type="ARBA" id="ARBA00022679"/>
    </source>
</evidence>
<comment type="cofactor">
    <cofactor evidence="1">
        <name>[4Fe-4S] cluster</name>
        <dbReference type="ChEBI" id="CHEBI:49883"/>
    </cofactor>
</comment>
<dbReference type="Gene3D" id="3.40.50.12160">
    <property type="entry name" value="Methylthiotransferase, N-terminal domain"/>
    <property type="match status" value="1"/>
</dbReference>
<dbReference type="GO" id="GO:0035597">
    <property type="term" value="F:tRNA-2-methylthio-N(6)-dimethylallyladenosine(37) synthase activity"/>
    <property type="evidence" value="ECO:0007669"/>
    <property type="project" value="TreeGrafter"/>
</dbReference>
<sequence length="491" mass="56206">MSDEPVIPKKENKKLTVCVRTFGCQMNDYDSDLALGLLKKQGYEQTEDESQADVILFNTCSVRQHAEDRVFNQISYLKKEKERRPELMIGVMGCMVENYKTQFFDDFPHIDLLIGTRSIRELPQAIERARNEKQKVIELSKSGFGYDLYETPRREGKFHAYLPIMTGCDKVCSFCIVPYVRGPEISRPSKEILETVKYLADQGVKHITLLGQNVNSYGRSLRAKRPPKDGSVQHRLAESNLGSEIVSASLGMLPRNDDNFSDLLANVAQVNGIEKVSFTTSHPQDAHEALFQAIRQEPKISRRFHLPLQAGSDRILALMRRDHTLAEFRTKIDRMRQLVPDISVTTDIIVGFPGETDEEFEMTRRALEEIEFDGAFIFRYSPRPHTGAARLEDTTPEDLKTKRVSALLEMQRRITQRNNQSLLGTTCQVMVTEISKKSKEEVLARNWQEKKVVFPGTANDIGRICYVKLNELVDETFRGVRPRPDPTFREI</sequence>
<dbReference type="InterPro" id="IPR006463">
    <property type="entry name" value="MiaB_methiolase"/>
</dbReference>
<dbReference type="InterPro" id="IPR038135">
    <property type="entry name" value="Methylthiotransferase_N_sf"/>
</dbReference>
<dbReference type="PANTHER" id="PTHR43020">
    <property type="entry name" value="CDK5 REGULATORY SUBUNIT-ASSOCIATED PROTEIN 1"/>
    <property type="match status" value="1"/>
</dbReference>
<dbReference type="InterPro" id="IPR058240">
    <property type="entry name" value="rSAM_sf"/>
</dbReference>
<dbReference type="SUPFAM" id="SSF102114">
    <property type="entry name" value="Radical SAM enzymes"/>
    <property type="match status" value="1"/>
</dbReference>
<dbReference type="InterPro" id="IPR023404">
    <property type="entry name" value="rSAM_horseshoe"/>
</dbReference>
<dbReference type="PROSITE" id="PS01278">
    <property type="entry name" value="MTTASE_RADICAL"/>
    <property type="match status" value="1"/>
</dbReference>
<keyword evidence="7" id="KW-0411">Iron-sulfur</keyword>
<evidence type="ECO:0000259" key="8">
    <source>
        <dbReference type="PROSITE" id="PS51449"/>
    </source>
</evidence>
<dbReference type="SMART" id="SM00729">
    <property type="entry name" value="Elp3"/>
    <property type="match status" value="1"/>
</dbReference>
<dbReference type="Pfam" id="PF04055">
    <property type="entry name" value="Radical_SAM"/>
    <property type="match status" value="1"/>
</dbReference>
<dbReference type="SFLD" id="SFLDG01082">
    <property type="entry name" value="B12-binding_domain_containing"/>
    <property type="match status" value="1"/>
</dbReference>
<evidence type="ECO:0000313" key="10">
    <source>
        <dbReference type="EMBL" id="PIQ86214.1"/>
    </source>
</evidence>
<dbReference type="GO" id="GO:0046872">
    <property type="term" value="F:metal ion binding"/>
    <property type="evidence" value="ECO:0007669"/>
    <property type="project" value="UniProtKB-KW"/>
</dbReference>
<evidence type="ECO:0000259" key="9">
    <source>
        <dbReference type="PROSITE" id="PS51918"/>
    </source>
</evidence>
<keyword evidence="5" id="KW-0479">Metal-binding</keyword>
<dbReference type="InterPro" id="IPR005839">
    <property type="entry name" value="Methylthiotransferase"/>
</dbReference>
<dbReference type="NCBIfam" id="TIGR00089">
    <property type="entry name" value="MiaB/RimO family radical SAM methylthiotransferase"/>
    <property type="match status" value="1"/>
</dbReference>
<keyword evidence="3" id="KW-0808">Transferase</keyword>
<protein>
    <submittedName>
        <fullName evidence="10">Uncharacterized protein</fullName>
    </submittedName>
</protein>
<dbReference type="InterPro" id="IPR006638">
    <property type="entry name" value="Elp3/MiaA/NifB-like_rSAM"/>
</dbReference>
<dbReference type="FunFam" id="3.40.50.12160:FF:000003">
    <property type="entry name" value="CDK5 regulatory subunit-associated protein 1"/>
    <property type="match status" value="1"/>
</dbReference>
<accession>A0A2H0LRC2</accession>
<comment type="caution">
    <text evidence="10">The sequence shown here is derived from an EMBL/GenBank/DDBJ whole genome shotgun (WGS) entry which is preliminary data.</text>
</comment>
<dbReference type="Proteomes" id="UP000230859">
    <property type="component" value="Unassembled WGS sequence"/>
</dbReference>
<dbReference type="SFLD" id="SFLDS00029">
    <property type="entry name" value="Radical_SAM"/>
    <property type="match status" value="1"/>
</dbReference>